<dbReference type="AlphaFoldDB" id="A0A182EJV8"/>
<dbReference type="WBParaSite" id="nOo.2.0.1.t08393-RA">
    <property type="protein sequence ID" value="nOo.2.0.1.t08393-RA"/>
    <property type="gene ID" value="nOo.2.0.1.g08393"/>
</dbReference>
<evidence type="ECO:0000256" key="2">
    <source>
        <dbReference type="SAM" id="Phobius"/>
    </source>
</evidence>
<sequence>MIPEEGLKPDSYSHSSSTIHENASDESGAEIKKSSCSAIMVSNKKKPSPDNNFRRHFTAGNDSPSPNASQARESIDMRPLSVPPSAIKRSRPARKRYYLILGIAAIVVCGIAFIIWLTYIALESFMN</sequence>
<keyword evidence="2" id="KW-0472">Membrane</keyword>
<accession>A0A182EJV8</accession>
<evidence type="ECO:0000313" key="3">
    <source>
        <dbReference type="EMBL" id="VDK89158.1"/>
    </source>
</evidence>
<evidence type="ECO:0000256" key="1">
    <source>
        <dbReference type="SAM" id="MobiDB-lite"/>
    </source>
</evidence>
<proteinExistence type="predicted"/>
<dbReference type="OrthoDB" id="5830774at2759"/>
<keyword evidence="2" id="KW-1133">Transmembrane helix</keyword>
<feature type="region of interest" description="Disordered" evidence="1">
    <location>
        <begin position="1"/>
        <end position="86"/>
    </location>
</feature>
<gene>
    <name evidence="3" type="ORF">NOO_LOCUS8393</name>
</gene>
<feature type="transmembrane region" description="Helical" evidence="2">
    <location>
        <begin position="97"/>
        <end position="122"/>
    </location>
</feature>
<reference evidence="3 4" key="2">
    <citation type="submission" date="2018-08" db="EMBL/GenBank/DDBJ databases">
        <authorList>
            <person name="Laetsch R D."/>
            <person name="Stevens L."/>
            <person name="Kumar S."/>
            <person name="Blaxter L. M."/>
        </authorList>
    </citation>
    <scope>NUCLEOTIDE SEQUENCE [LARGE SCALE GENOMIC DNA]</scope>
</reference>
<evidence type="ECO:0000313" key="5">
    <source>
        <dbReference type="WBParaSite" id="nOo.2.0.1.t08393-RA"/>
    </source>
</evidence>
<reference evidence="5" key="1">
    <citation type="submission" date="2016-06" db="UniProtKB">
        <authorList>
            <consortium name="WormBaseParasite"/>
        </authorList>
    </citation>
    <scope>IDENTIFICATION</scope>
</reference>
<organism evidence="5">
    <name type="scientific">Onchocerca ochengi</name>
    <name type="common">Filarial nematode worm</name>
    <dbReference type="NCBI Taxonomy" id="42157"/>
    <lineage>
        <taxon>Eukaryota</taxon>
        <taxon>Metazoa</taxon>
        <taxon>Ecdysozoa</taxon>
        <taxon>Nematoda</taxon>
        <taxon>Chromadorea</taxon>
        <taxon>Rhabditida</taxon>
        <taxon>Spirurina</taxon>
        <taxon>Spiruromorpha</taxon>
        <taxon>Filarioidea</taxon>
        <taxon>Onchocercidae</taxon>
        <taxon>Onchocerca</taxon>
    </lineage>
</organism>
<dbReference type="Proteomes" id="UP000271087">
    <property type="component" value="Unassembled WGS sequence"/>
</dbReference>
<feature type="compositionally biased region" description="Polar residues" evidence="1">
    <location>
        <begin position="60"/>
        <end position="72"/>
    </location>
</feature>
<feature type="compositionally biased region" description="Polar residues" evidence="1">
    <location>
        <begin position="12"/>
        <end position="21"/>
    </location>
</feature>
<dbReference type="EMBL" id="UYRW01003488">
    <property type="protein sequence ID" value="VDK89158.1"/>
    <property type="molecule type" value="Genomic_DNA"/>
</dbReference>
<keyword evidence="2" id="KW-0812">Transmembrane</keyword>
<name>A0A182EJV8_ONCOC</name>
<protein>
    <submittedName>
        <fullName evidence="5">LEM domain-containing protein</fullName>
    </submittedName>
</protein>
<evidence type="ECO:0000313" key="4">
    <source>
        <dbReference type="Proteomes" id="UP000271087"/>
    </source>
</evidence>
<keyword evidence="4" id="KW-1185">Reference proteome</keyword>